<sequence>MTASNSVFVSAPTITARELAEEMLALLGTPTARIATAEFHTAATESPEFKIPAGTDYHGYVPSQGLPVWLRVGVLDESYRAQVLADYDGSQLIREAMFGATHLARLVYSYGGGIEANVNAAIAQLADRYPLRWVDDLGALHRGRIQAWTVTRRGRQWRCSVTAAQAKS</sequence>
<name>A0ABX3TEU1_9MYCO</name>
<comment type="caution">
    <text evidence="1">The sequence shown here is derived from an EMBL/GenBank/DDBJ whole genome shotgun (WGS) entry which is preliminary data.</text>
</comment>
<evidence type="ECO:0000313" key="1">
    <source>
        <dbReference type="EMBL" id="ORB77332.1"/>
    </source>
</evidence>
<organism evidence="1 2">
    <name type="scientific">Mycobacterium timonense</name>
    <dbReference type="NCBI Taxonomy" id="701043"/>
    <lineage>
        <taxon>Bacteria</taxon>
        <taxon>Bacillati</taxon>
        <taxon>Actinomycetota</taxon>
        <taxon>Actinomycetes</taxon>
        <taxon>Mycobacteriales</taxon>
        <taxon>Mycobacteriaceae</taxon>
        <taxon>Mycobacterium</taxon>
        <taxon>Mycobacterium avium complex (MAC)</taxon>
    </lineage>
</organism>
<keyword evidence="2" id="KW-1185">Reference proteome</keyword>
<reference evidence="1 2" key="1">
    <citation type="submission" date="2017-02" db="EMBL/GenBank/DDBJ databases">
        <title>The new phylogeny of genus Mycobacterium.</title>
        <authorList>
            <person name="Tortoli E."/>
            <person name="Trovato A."/>
            <person name="Cirillo D.M."/>
        </authorList>
    </citation>
    <scope>NUCLEOTIDE SEQUENCE [LARGE SCALE GENOMIC DNA]</scope>
    <source>
        <strain evidence="1 2">CCUG 56329</strain>
    </source>
</reference>
<evidence type="ECO:0000313" key="2">
    <source>
        <dbReference type="Proteomes" id="UP000192847"/>
    </source>
</evidence>
<accession>A0ABX3TEU1</accession>
<dbReference type="RefSeq" id="WP_083187745.1">
    <property type="nucleotide sequence ID" value="NZ_MVIL01000194.1"/>
</dbReference>
<proteinExistence type="predicted"/>
<dbReference type="Proteomes" id="UP000192847">
    <property type="component" value="Unassembled WGS sequence"/>
</dbReference>
<gene>
    <name evidence="1" type="ORF">BST46_25115</name>
</gene>
<dbReference type="EMBL" id="MVIL01000194">
    <property type="protein sequence ID" value="ORB77332.1"/>
    <property type="molecule type" value="Genomic_DNA"/>
</dbReference>
<protein>
    <submittedName>
        <fullName evidence="1">Uncharacterized protein</fullName>
    </submittedName>
</protein>